<evidence type="ECO:0000313" key="2">
    <source>
        <dbReference type="EMBL" id="XBJ29781.1"/>
    </source>
</evidence>
<dbReference type="RefSeq" id="WP_348518921.1">
    <property type="nucleotide sequence ID" value="NZ_CP155620.1"/>
</dbReference>
<dbReference type="AlphaFoldDB" id="A0AAU7E9W6"/>
<proteinExistence type="predicted"/>
<dbReference type="PANTHER" id="PTHR43681:SF1">
    <property type="entry name" value="SARCALUMENIN"/>
    <property type="match status" value="1"/>
</dbReference>
<dbReference type="InterPro" id="IPR027417">
    <property type="entry name" value="P-loop_NTPase"/>
</dbReference>
<dbReference type="InterPro" id="IPR051943">
    <property type="entry name" value="TRAFAC_Dynamin-like_GTPase"/>
</dbReference>
<protein>
    <submittedName>
        <fullName evidence="2">Dynamin family protein</fullName>
    </submittedName>
</protein>
<dbReference type="SUPFAM" id="SSF52540">
    <property type="entry name" value="P-loop containing nucleoside triphosphate hydrolases"/>
    <property type="match status" value="1"/>
</dbReference>
<dbReference type="InterPro" id="IPR045063">
    <property type="entry name" value="Dynamin_N"/>
</dbReference>
<feature type="domain" description="Dynamin N-terminal" evidence="1">
    <location>
        <begin position="64"/>
        <end position="217"/>
    </location>
</feature>
<dbReference type="PANTHER" id="PTHR43681">
    <property type="entry name" value="TRANSMEMBRANE GTPASE FZO"/>
    <property type="match status" value="1"/>
</dbReference>
<accession>A0AAU7E9W6</accession>
<gene>
    <name evidence="2" type="ORF">AAH949_02800</name>
</gene>
<dbReference type="EMBL" id="CP155620">
    <property type="protein sequence ID" value="XBJ29781.1"/>
    <property type="molecule type" value="Genomic_DNA"/>
</dbReference>
<evidence type="ECO:0000259" key="1">
    <source>
        <dbReference type="Pfam" id="PF00350"/>
    </source>
</evidence>
<name>A0AAU7E9W6_9BACT</name>
<reference evidence="2" key="1">
    <citation type="submission" date="2024-05" db="EMBL/GenBank/DDBJ databases">
        <title>Campylobacter coli isolated from environmental waters in Slovenia.</title>
        <authorList>
            <person name="Zautner A.E."/>
            <person name="Bunk B."/>
            <person name="Riedel T."/>
            <person name="Sproeer C."/>
        </authorList>
    </citation>
    <scope>NUCLEOTIDE SEQUENCE</scope>
    <source>
        <strain evidence="2">CCS1377</strain>
    </source>
</reference>
<dbReference type="CDD" id="cd09912">
    <property type="entry name" value="DLP_2"/>
    <property type="match status" value="1"/>
</dbReference>
<organism evidence="2">
    <name type="scientific">Campylobacter sp. CCS1377</name>
    <dbReference type="NCBI Taxonomy" id="3158229"/>
    <lineage>
        <taxon>Bacteria</taxon>
        <taxon>Pseudomonadati</taxon>
        <taxon>Campylobacterota</taxon>
        <taxon>Epsilonproteobacteria</taxon>
        <taxon>Campylobacterales</taxon>
        <taxon>Campylobacteraceae</taxon>
        <taxon>Campylobacter</taxon>
    </lineage>
</organism>
<dbReference type="Gene3D" id="3.40.50.300">
    <property type="entry name" value="P-loop containing nucleotide triphosphate hydrolases"/>
    <property type="match status" value="1"/>
</dbReference>
<dbReference type="Pfam" id="PF00350">
    <property type="entry name" value="Dynamin_N"/>
    <property type="match status" value="1"/>
</dbReference>
<sequence length="609" mass="71502">MQISILQDFIKSYKEAYCKEYDDSFKGQIQKIISQLNDPSMHPSSYFIKESQNIISSLDRAINIGIVGQFSSGKSSLLNLILQKDCLPTGVVPVTFKPTFLRYAKEYCLRVEFEDGSDVIADIEELAKYTDQRQDIKQTKSLHIFAPIELLKDITLIDTPGLNANEMDSNTTLSELYNTHSLIWLSLIDNAGKKSEEDAIKAHLPILKHHSICVLNQKDKLTQDELDNVLNYVNSVFGKYFEKIIAISCKQAKEKETYELSNFALLLEYLEKMDKKILKQEFAKRKLLELCEILRVQYELFGKIFEKLEFCFSRFKNLLEENNENLVQKINILNHQILENLKSLSNRISKEILSSVKEKKAHYYKESQKIFSKNLYVKYDYQTPFIASDDAFLAMFYNSDSMSKEIKKMKNEISKNFEILKQDLNLAYEKIQKDIMLFRSEFANIQKDNDLQSDIEFSELRTFCNASDELFLKDFKECLFKKCLELDLFFEKLNLKALANYENATKISLSFFSRKINESKELYELDSSEFSLFYPKMSEIYERVLTELNVHEFEVLLINKPIMLKIYKQMFEEFQEIISKKYELIKTRKNAFEKHLNLVSKLEEEIKNL</sequence>